<keyword evidence="2" id="KW-0732">Signal</keyword>
<sequence length="311" mass="35287">MNPLCWSTCLWLWFMCTGMECLPKLHLSSRDQYDGTRTITIYFYIDESVNVTEDKVKEYLRAVTWQAKNDLKSYFLVPEINIQYWIRKLDKEPRLKDALNLDKTFPYRYMDGAIDALLSYFDNKEKKDNPDVNILLTDIKLYNGHDIHKGYGYSKYQTLCQSVVPMLLAYAPYTPYYAGRMLAEMIRSSVNPNNVPYVHNRRGNFKETMEEYLSTCNNGVIHPDGEEPITPPEEKPTENPDHTEGPLPPVTATPPEEPPAPIPPAPEPPAPQPPAPQPPAPEPTAESPPKPGEQPSPTPEPTTTTGVPDYC</sequence>
<feature type="chain" id="PRO_5005517773" evidence="2">
    <location>
        <begin position="22"/>
        <end position="311"/>
    </location>
</feature>
<accession>A0A0K8REQ1</accession>
<dbReference type="AlphaFoldDB" id="A0A0K8REQ1"/>
<protein>
    <submittedName>
        <fullName evidence="3">Putative p32 protein</fullName>
    </submittedName>
</protein>
<evidence type="ECO:0000256" key="1">
    <source>
        <dbReference type="SAM" id="MobiDB-lite"/>
    </source>
</evidence>
<dbReference type="PRINTS" id="PR01217">
    <property type="entry name" value="PRICHEXTENSN"/>
</dbReference>
<dbReference type="EMBL" id="GADI01004242">
    <property type="protein sequence ID" value="JAA69566.1"/>
    <property type="molecule type" value="mRNA"/>
</dbReference>
<evidence type="ECO:0000256" key="2">
    <source>
        <dbReference type="SAM" id="SignalP"/>
    </source>
</evidence>
<organism evidence="3">
    <name type="scientific">Ixodes ricinus</name>
    <name type="common">Common tick</name>
    <name type="synonym">Acarus ricinus</name>
    <dbReference type="NCBI Taxonomy" id="34613"/>
    <lineage>
        <taxon>Eukaryota</taxon>
        <taxon>Metazoa</taxon>
        <taxon>Ecdysozoa</taxon>
        <taxon>Arthropoda</taxon>
        <taxon>Chelicerata</taxon>
        <taxon>Arachnida</taxon>
        <taxon>Acari</taxon>
        <taxon>Parasitiformes</taxon>
        <taxon>Ixodida</taxon>
        <taxon>Ixodoidea</taxon>
        <taxon>Ixodidae</taxon>
        <taxon>Ixodinae</taxon>
        <taxon>Ixodes</taxon>
    </lineage>
</organism>
<feature type="compositionally biased region" description="Basic and acidic residues" evidence="1">
    <location>
        <begin position="232"/>
        <end position="244"/>
    </location>
</feature>
<feature type="region of interest" description="Disordered" evidence="1">
    <location>
        <begin position="217"/>
        <end position="311"/>
    </location>
</feature>
<proteinExistence type="evidence at transcript level"/>
<feature type="signal peptide" evidence="2">
    <location>
        <begin position="1"/>
        <end position="21"/>
    </location>
</feature>
<name>A0A0K8REQ1_IXORI</name>
<feature type="compositionally biased region" description="Pro residues" evidence="1">
    <location>
        <begin position="246"/>
        <end position="300"/>
    </location>
</feature>
<feature type="compositionally biased region" description="Low complexity" evidence="1">
    <location>
        <begin position="301"/>
        <end position="311"/>
    </location>
</feature>
<reference evidence="3" key="1">
    <citation type="submission" date="2012-12" db="EMBL/GenBank/DDBJ databases">
        <title>Identification and characterization of a phenylalanine ammonia-lyase gene family in Isatis indigotica Fort.</title>
        <authorList>
            <person name="Liu Q."/>
            <person name="Chen J."/>
            <person name="Zhou X."/>
            <person name="Di P."/>
            <person name="Xiao Y."/>
            <person name="Xuan H."/>
            <person name="Zhang L."/>
            <person name="Chen W."/>
        </authorList>
    </citation>
    <scope>NUCLEOTIDE SEQUENCE</scope>
    <source>
        <tissue evidence="3">Salivary gland</tissue>
    </source>
</reference>
<evidence type="ECO:0000313" key="3">
    <source>
        <dbReference type="EMBL" id="JAA69566.1"/>
    </source>
</evidence>